<dbReference type="SUPFAM" id="SSF51735">
    <property type="entry name" value="NAD(P)-binding Rossmann-fold domains"/>
    <property type="match status" value="1"/>
</dbReference>
<dbReference type="Proteomes" id="UP001058271">
    <property type="component" value="Chromosome"/>
</dbReference>
<evidence type="ECO:0000256" key="1">
    <source>
        <dbReference type="ARBA" id="ARBA00006484"/>
    </source>
</evidence>
<dbReference type="EMBL" id="CP073721">
    <property type="protein sequence ID" value="UWZ39184.1"/>
    <property type="molecule type" value="Genomic_DNA"/>
</dbReference>
<evidence type="ECO:0000313" key="3">
    <source>
        <dbReference type="Proteomes" id="UP001058271"/>
    </source>
</evidence>
<dbReference type="PANTHER" id="PTHR42760">
    <property type="entry name" value="SHORT-CHAIN DEHYDROGENASES/REDUCTASES FAMILY MEMBER"/>
    <property type="match status" value="1"/>
</dbReference>
<sequence>MGDLDKKVGVVMGAGPGIGRATALALANAGADVVIAARNLERLEALADELTDQTGQLIIPLEADLGDLASCKTLIAETEERFGRLDVLVNVATGGGSNAPIIDADWDGWRKAFELNVIGNLELSRLAAKIMMQHGGGSIIQIGTFGTHSQPVRQGSYTSTKEALLSASQTLAKELGPNNIRVNVVTPGYTTGPNLDHLFASVAERTGESVEEVSRRLAKTAALRSHVDPEDIAAAVLFFAGPGGARITGVELPVTAGQR</sequence>
<dbReference type="PRINTS" id="PR00081">
    <property type="entry name" value="GDHRDH"/>
</dbReference>
<dbReference type="RefSeq" id="WP_260728585.1">
    <property type="nucleotide sequence ID" value="NZ_BAAABS010000015.1"/>
</dbReference>
<dbReference type="InterPro" id="IPR002347">
    <property type="entry name" value="SDR_fam"/>
</dbReference>
<protein>
    <submittedName>
        <fullName evidence="2">SDR family oxidoreductase</fullName>
    </submittedName>
</protein>
<organism evidence="2 3">
    <name type="scientific">Dactylosporangium roseum</name>
    <dbReference type="NCBI Taxonomy" id="47989"/>
    <lineage>
        <taxon>Bacteria</taxon>
        <taxon>Bacillati</taxon>
        <taxon>Actinomycetota</taxon>
        <taxon>Actinomycetes</taxon>
        <taxon>Micromonosporales</taxon>
        <taxon>Micromonosporaceae</taxon>
        <taxon>Dactylosporangium</taxon>
    </lineage>
</organism>
<dbReference type="PRINTS" id="PR00080">
    <property type="entry name" value="SDRFAMILY"/>
</dbReference>
<accession>A0ABY5ZC01</accession>
<dbReference type="Gene3D" id="3.40.50.720">
    <property type="entry name" value="NAD(P)-binding Rossmann-like Domain"/>
    <property type="match status" value="1"/>
</dbReference>
<evidence type="ECO:0000313" key="2">
    <source>
        <dbReference type="EMBL" id="UWZ39184.1"/>
    </source>
</evidence>
<dbReference type="CDD" id="cd05233">
    <property type="entry name" value="SDR_c"/>
    <property type="match status" value="1"/>
</dbReference>
<dbReference type="Pfam" id="PF13561">
    <property type="entry name" value="adh_short_C2"/>
    <property type="match status" value="1"/>
</dbReference>
<name>A0ABY5ZC01_9ACTN</name>
<keyword evidence="3" id="KW-1185">Reference proteome</keyword>
<gene>
    <name evidence="2" type="ORF">Drose_13695</name>
</gene>
<comment type="similarity">
    <text evidence="1">Belongs to the short-chain dehydrogenases/reductases (SDR) family.</text>
</comment>
<proteinExistence type="inferred from homology"/>
<dbReference type="InterPro" id="IPR036291">
    <property type="entry name" value="NAD(P)-bd_dom_sf"/>
</dbReference>
<reference evidence="2" key="1">
    <citation type="submission" date="2021-04" db="EMBL/GenBank/DDBJ databases">
        <title>Biosynthetic gene clusters of Dactylosporangioum roseum.</title>
        <authorList>
            <person name="Hartkoorn R.C."/>
            <person name="Beaudoing E."/>
            <person name="Hot D."/>
            <person name="Moureu S."/>
        </authorList>
    </citation>
    <scope>NUCLEOTIDE SEQUENCE</scope>
    <source>
        <strain evidence="2">NRRL B-16295</strain>
    </source>
</reference>